<evidence type="ECO:0000313" key="3">
    <source>
        <dbReference type="Proteomes" id="UP000281955"/>
    </source>
</evidence>
<evidence type="ECO:0000313" key="2">
    <source>
        <dbReference type="EMBL" id="RKS72599.1"/>
    </source>
</evidence>
<keyword evidence="1" id="KW-0694">RNA-binding</keyword>
<dbReference type="SUPFAM" id="SSF55174">
    <property type="entry name" value="Alpha-L RNA-binding motif"/>
    <property type="match status" value="1"/>
</dbReference>
<dbReference type="Pfam" id="PF13275">
    <property type="entry name" value="S4_2"/>
    <property type="match status" value="1"/>
</dbReference>
<dbReference type="CDD" id="cd00165">
    <property type="entry name" value="S4"/>
    <property type="match status" value="1"/>
</dbReference>
<dbReference type="Gene3D" id="3.10.290.10">
    <property type="entry name" value="RNA-binding S4 domain"/>
    <property type="match status" value="1"/>
</dbReference>
<reference evidence="2 3" key="1">
    <citation type="submission" date="2018-10" db="EMBL/GenBank/DDBJ databases">
        <title>Genomic Encyclopedia of Archaeal and Bacterial Type Strains, Phase II (KMG-II): from individual species to whole genera.</title>
        <authorList>
            <person name="Goeker M."/>
        </authorList>
    </citation>
    <scope>NUCLEOTIDE SEQUENCE [LARGE SCALE GENOMIC DNA]</scope>
    <source>
        <strain evidence="2 3">RP-AC37</strain>
    </source>
</reference>
<dbReference type="Proteomes" id="UP000281955">
    <property type="component" value="Unassembled WGS sequence"/>
</dbReference>
<dbReference type="PROSITE" id="PS50889">
    <property type="entry name" value="S4"/>
    <property type="match status" value="1"/>
</dbReference>
<dbReference type="GO" id="GO:0003723">
    <property type="term" value="F:RNA binding"/>
    <property type="evidence" value="ECO:0007669"/>
    <property type="project" value="UniProtKB-KW"/>
</dbReference>
<dbReference type="RefSeq" id="WP_121194122.1">
    <property type="nucleotide sequence ID" value="NZ_RBWV01000013.1"/>
</dbReference>
<dbReference type="OrthoDB" id="9811532at2"/>
<sequence>MSDGDGTGLGTVEVGERGIRLGQLLKLAGLVDTGGEAKLAVEQGRVRVNGAVETRRGAQLAAGDTVECDGRSVRLA</sequence>
<comment type="caution">
    <text evidence="2">The sequence shown here is derived from an EMBL/GenBank/DDBJ whole genome shotgun (WGS) entry which is preliminary data.</text>
</comment>
<accession>A0A420XMU8</accession>
<keyword evidence="3" id="KW-1185">Reference proteome</keyword>
<evidence type="ECO:0000256" key="1">
    <source>
        <dbReference type="PROSITE-ProRule" id="PRU00182"/>
    </source>
</evidence>
<dbReference type="InParanoid" id="A0A420XMU8"/>
<protein>
    <submittedName>
        <fullName evidence="2">Ribosome-associated protein</fullName>
    </submittedName>
</protein>
<dbReference type="InterPro" id="IPR036986">
    <property type="entry name" value="S4_RNA-bd_sf"/>
</dbReference>
<organism evidence="2 3">
    <name type="scientific">Motilibacter peucedani</name>
    <dbReference type="NCBI Taxonomy" id="598650"/>
    <lineage>
        <taxon>Bacteria</taxon>
        <taxon>Bacillati</taxon>
        <taxon>Actinomycetota</taxon>
        <taxon>Actinomycetes</taxon>
        <taxon>Motilibacterales</taxon>
        <taxon>Motilibacteraceae</taxon>
        <taxon>Motilibacter</taxon>
    </lineage>
</organism>
<dbReference type="EMBL" id="RBWV01000013">
    <property type="protein sequence ID" value="RKS72599.1"/>
    <property type="molecule type" value="Genomic_DNA"/>
</dbReference>
<dbReference type="AlphaFoldDB" id="A0A420XMU8"/>
<proteinExistence type="predicted"/>
<name>A0A420XMU8_9ACTN</name>
<gene>
    <name evidence="2" type="ORF">CLV35_2846</name>
</gene>